<feature type="transmembrane region" description="Helical" evidence="8">
    <location>
        <begin position="453"/>
        <end position="476"/>
    </location>
</feature>
<evidence type="ECO:0000313" key="11">
    <source>
        <dbReference type="Proteomes" id="UP000324974"/>
    </source>
</evidence>
<dbReference type="PANTHER" id="PTHR43357">
    <property type="entry name" value="INNER MEMBRANE ABC TRANSPORTER PERMEASE PROTEIN YDCV"/>
    <property type="match status" value="1"/>
</dbReference>
<sequence length="529" mass="56412">MVLRLVFAFVFLGPLACVVGEVVRTPTAWQSWREADRVMLLLANTALLALAAVLIAVPLGTLLGVATERVPFPGRRFVRGVLLLALFVPLPVYAVAWQIVLGSWLPPLTLEPGEVAWRPWNQGLLPAAWVHGMAAVPWVAWIVAAGLRHTDRDLEDEATMTGGPTRLFRHVLLPRVALAVAASAGFVVAQTATEIAVTDPMMVRTFAEEVYTQLVGFPAGVAAAVAVTLPVWLAACRVAVLLSKPLVTRFFPTESVAAVGRPLAFRRRWLPAALAWIATAVTALLPLAALLWKAGTTAGGWSLGNLGTQVERTVTLSGVSIASGALSSALTGLLTASLAAWFCWANRERPTRVIAAAVTLALTPGPLIGLGLKELIGHLLTLEECVLNSLGLSLDFPPVRSALYDQPSPLPGVWACAIRFFPVAVAILYPAVRVIPKELHETAKLDGVRPWRYVGWPLTRSAFGAAAVAVAVLSLGEVSASKLVVPPHLTVYVLDLFNQMHYGTEATVAAMCLVQVAVTGLIVYLAREI</sequence>
<dbReference type="InterPro" id="IPR000515">
    <property type="entry name" value="MetI-like"/>
</dbReference>
<feature type="domain" description="ABC transmembrane type-1" evidence="9">
    <location>
        <begin position="42"/>
        <end position="242"/>
    </location>
</feature>
<keyword evidence="6 8" id="KW-1133">Transmembrane helix</keyword>
<dbReference type="KEGG" id="lrs:PX52LOC_08093"/>
<dbReference type="Proteomes" id="UP000324974">
    <property type="component" value="Chromosome"/>
</dbReference>
<dbReference type="EMBL" id="CP042425">
    <property type="protein sequence ID" value="QEL20965.1"/>
    <property type="molecule type" value="Genomic_DNA"/>
</dbReference>
<evidence type="ECO:0000256" key="8">
    <source>
        <dbReference type="RuleBase" id="RU363032"/>
    </source>
</evidence>
<evidence type="ECO:0000256" key="1">
    <source>
        <dbReference type="ARBA" id="ARBA00004429"/>
    </source>
</evidence>
<dbReference type="SUPFAM" id="SSF161098">
    <property type="entry name" value="MetI-like"/>
    <property type="match status" value="2"/>
</dbReference>
<dbReference type="OrthoDB" id="282704at2"/>
<feature type="transmembrane region" description="Helical" evidence="8">
    <location>
        <begin position="217"/>
        <end position="240"/>
    </location>
</feature>
<dbReference type="CDD" id="cd06261">
    <property type="entry name" value="TM_PBP2"/>
    <property type="match status" value="2"/>
</dbReference>
<reference evidence="11" key="1">
    <citation type="submission" date="2019-08" db="EMBL/GenBank/DDBJ databases">
        <title>Limnoglobus roseus gen. nov., sp. nov., a novel freshwater planctomycete with a giant genome from the family Gemmataceae.</title>
        <authorList>
            <person name="Kulichevskaya I.S."/>
            <person name="Naumoff D.G."/>
            <person name="Miroshnikov K."/>
            <person name="Ivanova A."/>
            <person name="Philippov D.A."/>
            <person name="Hakobyan A."/>
            <person name="Rijpstra I.C."/>
            <person name="Sinninghe Damste J.S."/>
            <person name="Liesack W."/>
            <person name="Dedysh S.N."/>
        </authorList>
    </citation>
    <scope>NUCLEOTIDE SEQUENCE [LARGE SCALE GENOMIC DNA]</scope>
    <source>
        <strain evidence="11">PX52</strain>
    </source>
</reference>
<comment type="similarity">
    <text evidence="8">Belongs to the binding-protein-dependent transport system permease family.</text>
</comment>
<feature type="transmembrane region" description="Helical" evidence="8">
    <location>
        <begin position="506"/>
        <end position="526"/>
    </location>
</feature>
<feature type="transmembrane region" description="Helical" evidence="8">
    <location>
        <begin position="176"/>
        <end position="197"/>
    </location>
</feature>
<evidence type="ECO:0000256" key="5">
    <source>
        <dbReference type="ARBA" id="ARBA00022692"/>
    </source>
</evidence>
<organism evidence="10 11">
    <name type="scientific">Limnoglobus roseus</name>
    <dbReference type="NCBI Taxonomy" id="2598579"/>
    <lineage>
        <taxon>Bacteria</taxon>
        <taxon>Pseudomonadati</taxon>
        <taxon>Planctomycetota</taxon>
        <taxon>Planctomycetia</taxon>
        <taxon>Gemmatales</taxon>
        <taxon>Gemmataceae</taxon>
        <taxon>Limnoglobus</taxon>
    </lineage>
</organism>
<feature type="transmembrane region" description="Helical" evidence="8">
    <location>
        <begin position="412"/>
        <end position="432"/>
    </location>
</feature>
<feature type="transmembrane region" description="Helical" evidence="8">
    <location>
        <begin position="353"/>
        <end position="372"/>
    </location>
</feature>
<name>A0A5C1AQS1_9BACT</name>
<evidence type="ECO:0000313" key="10">
    <source>
        <dbReference type="EMBL" id="QEL20965.1"/>
    </source>
</evidence>
<keyword evidence="7 8" id="KW-0472">Membrane</keyword>
<proteinExistence type="inferred from homology"/>
<dbReference type="Gene3D" id="1.10.3720.10">
    <property type="entry name" value="MetI-like"/>
    <property type="match status" value="2"/>
</dbReference>
<feature type="transmembrane region" description="Helical" evidence="8">
    <location>
        <begin position="44"/>
        <end position="65"/>
    </location>
</feature>
<dbReference type="RefSeq" id="WP_149115208.1">
    <property type="nucleotide sequence ID" value="NZ_CP042425.1"/>
</dbReference>
<protein>
    <submittedName>
        <fullName evidence="10">Iron ABC transporter permease</fullName>
    </submittedName>
</protein>
<evidence type="ECO:0000256" key="6">
    <source>
        <dbReference type="ARBA" id="ARBA00022989"/>
    </source>
</evidence>
<evidence type="ECO:0000256" key="7">
    <source>
        <dbReference type="ARBA" id="ARBA00023136"/>
    </source>
</evidence>
<evidence type="ECO:0000256" key="2">
    <source>
        <dbReference type="ARBA" id="ARBA00022448"/>
    </source>
</evidence>
<feature type="transmembrane region" description="Helical" evidence="8">
    <location>
        <begin position="269"/>
        <end position="294"/>
    </location>
</feature>
<evidence type="ECO:0000259" key="9">
    <source>
        <dbReference type="PROSITE" id="PS50928"/>
    </source>
</evidence>
<feature type="transmembrane region" description="Helical" evidence="8">
    <location>
        <begin position="77"/>
        <end position="104"/>
    </location>
</feature>
<dbReference type="PROSITE" id="PS50928">
    <property type="entry name" value="ABC_TM1"/>
    <property type="match status" value="1"/>
</dbReference>
<dbReference type="GO" id="GO:0055085">
    <property type="term" value="P:transmembrane transport"/>
    <property type="evidence" value="ECO:0007669"/>
    <property type="project" value="InterPro"/>
</dbReference>
<keyword evidence="3" id="KW-1003">Cell membrane</keyword>
<feature type="transmembrane region" description="Helical" evidence="8">
    <location>
        <begin position="124"/>
        <end position="144"/>
    </location>
</feature>
<dbReference type="Pfam" id="PF00528">
    <property type="entry name" value="BPD_transp_1"/>
    <property type="match status" value="2"/>
</dbReference>
<evidence type="ECO:0000256" key="3">
    <source>
        <dbReference type="ARBA" id="ARBA00022475"/>
    </source>
</evidence>
<dbReference type="InterPro" id="IPR035906">
    <property type="entry name" value="MetI-like_sf"/>
</dbReference>
<dbReference type="PANTHER" id="PTHR43357:SF3">
    <property type="entry name" value="FE(3+)-TRANSPORT SYSTEM PERMEASE PROTEIN FBPB 2"/>
    <property type="match status" value="1"/>
</dbReference>
<keyword evidence="11" id="KW-1185">Reference proteome</keyword>
<keyword evidence="2 8" id="KW-0813">Transport</keyword>
<evidence type="ECO:0000256" key="4">
    <source>
        <dbReference type="ARBA" id="ARBA00022519"/>
    </source>
</evidence>
<keyword evidence="5 8" id="KW-0812">Transmembrane</keyword>
<dbReference type="AlphaFoldDB" id="A0A5C1AQS1"/>
<gene>
    <name evidence="10" type="ORF">PX52LOC_08093</name>
</gene>
<feature type="transmembrane region" description="Helical" evidence="8">
    <location>
        <begin position="314"/>
        <end position="341"/>
    </location>
</feature>
<keyword evidence="4" id="KW-0997">Cell inner membrane</keyword>
<comment type="subcellular location">
    <subcellularLocation>
        <location evidence="1">Cell inner membrane</location>
        <topology evidence="1">Multi-pass membrane protein</topology>
    </subcellularLocation>
    <subcellularLocation>
        <location evidence="8">Cell membrane</location>
        <topology evidence="8">Multi-pass membrane protein</topology>
    </subcellularLocation>
</comment>
<accession>A0A5C1AQS1</accession>
<dbReference type="GO" id="GO:0005886">
    <property type="term" value="C:plasma membrane"/>
    <property type="evidence" value="ECO:0007669"/>
    <property type="project" value="UniProtKB-SubCell"/>
</dbReference>